<reference evidence="2" key="1">
    <citation type="journal article" date="2016" name="Mol. Biol. Evol.">
        <title>Comparative Genomics of Early-Diverging Mushroom-Forming Fungi Provides Insights into the Origins of Lignocellulose Decay Capabilities.</title>
        <authorList>
            <person name="Nagy L.G."/>
            <person name="Riley R."/>
            <person name="Tritt A."/>
            <person name="Adam C."/>
            <person name="Daum C."/>
            <person name="Floudas D."/>
            <person name="Sun H."/>
            <person name="Yadav J.S."/>
            <person name="Pangilinan J."/>
            <person name="Larsson K.H."/>
            <person name="Matsuura K."/>
            <person name="Barry K."/>
            <person name="Labutti K."/>
            <person name="Kuo R."/>
            <person name="Ohm R.A."/>
            <person name="Bhattacharya S.S."/>
            <person name="Shirouzu T."/>
            <person name="Yoshinaga Y."/>
            <person name="Martin F.M."/>
            <person name="Grigoriev I.V."/>
            <person name="Hibbett D.S."/>
        </authorList>
    </citation>
    <scope>NUCLEOTIDE SEQUENCE [LARGE SCALE GENOMIC DNA]</scope>
    <source>
        <strain evidence="2">CBS 109695</strain>
    </source>
</reference>
<sequence>YSVLSALSSDGIIALVIFEGLVNKDWFTDFLKNELAPKLNPYPGVWSVVVMDNCAIHHDEEVRALVEGECDVCP</sequence>
<evidence type="ECO:0000259" key="1">
    <source>
        <dbReference type="Pfam" id="PF13358"/>
    </source>
</evidence>
<dbReference type="OrthoDB" id="2142724at2759"/>
<feature type="domain" description="Tc1-like transposase DDE" evidence="1">
    <location>
        <begin position="2"/>
        <end position="69"/>
    </location>
</feature>
<accession>A0A166QD10</accession>
<dbReference type="Gene3D" id="3.30.420.10">
    <property type="entry name" value="Ribonuclease H-like superfamily/Ribonuclease H"/>
    <property type="match status" value="1"/>
</dbReference>
<organism evidence="2">
    <name type="scientific">Athelia psychrophila</name>
    <dbReference type="NCBI Taxonomy" id="1759441"/>
    <lineage>
        <taxon>Eukaryota</taxon>
        <taxon>Fungi</taxon>
        <taxon>Dikarya</taxon>
        <taxon>Basidiomycota</taxon>
        <taxon>Agaricomycotina</taxon>
        <taxon>Agaricomycetes</taxon>
        <taxon>Agaricomycetidae</taxon>
        <taxon>Atheliales</taxon>
        <taxon>Atheliaceae</taxon>
        <taxon>Athelia</taxon>
    </lineage>
</organism>
<dbReference type="EMBL" id="KV417511">
    <property type="protein sequence ID" value="KZP27011.1"/>
    <property type="molecule type" value="Genomic_DNA"/>
</dbReference>
<name>A0A166QD10_9AGAM</name>
<dbReference type="AlphaFoldDB" id="A0A166QD10"/>
<dbReference type="STRING" id="436010.A0A166QD10"/>
<proteinExistence type="predicted"/>
<dbReference type="Pfam" id="PF13358">
    <property type="entry name" value="DDE_3"/>
    <property type="match status" value="1"/>
</dbReference>
<gene>
    <name evidence="2" type="ORF">FIBSPDRAFT_731352</name>
</gene>
<dbReference type="InterPro" id="IPR036397">
    <property type="entry name" value="RNaseH_sf"/>
</dbReference>
<feature type="non-terminal residue" evidence="2">
    <location>
        <position position="1"/>
    </location>
</feature>
<dbReference type="PANTHER" id="PTHR46564">
    <property type="entry name" value="TRANSPOSASE"/>
    <property type="match status" value="1"/>
</dbReference>
<evidence type="ECO:0000313" key="2">
    <source>
        <dbReference type="EMBL" id="KZP27011.1"/>
    </source>
</evidence>
<dbReference type="PANTHER" id="PTHR46564:SF1">
    <property type="entry name" value="TRANSPOSASE"/>
    <property type="match status" value="1"/>
</dbReference>
<dbReference type="GO" id="GO:0003676">
    <property type="term" value="F:nucleic acid binding"/>
    <property type="evidence" value="ECO:0007669"/>
    <property type="project" value="InterPro"/>
</dbReference>
<dbReference type="InterPro" id="IPR038717">
    <property type="entry name" value="Tc1-like_DDE_dom"/>
</dbReference>
<protein>
    <recommendedName>
        <fullName evidence="1">Tc1-like transposase DDE domain-containing protein</fullName>
    </recommendedName>
</protein>